<dbReference type="Proteomes" id="UP000694542">
    <property type="component" value="Chromosome X"/>
</dbReference>
<comment type="subcellular location">
    <subcellularLocation>
        <location evidence="1">Endoplasmic reticulum membrane</location>
        <topology evidence="1">Single-pass membrane protein</topology>
    </subcellularLocation>
</comment>
<evidence type="ECO:0000256" key="3">
    <source>
        <dbReference type="ARBA" id="ARBA00022588"/>
    </source>
</evidence>
<evidence type="ECO:0000256" key="9">
    <source>
        <dbReference type="ARBA" id="ARBA00023186"/>
    </source>
</evidence>
<evidence type="ECO:0000256" key="10">
    <source>
        <dbReference type="ARBA" id="ARBA00030424"/>
    </source>
</evidence>
<organism evidence="14 16">
    <name type="scientific">Canis lupus familiaris</name>
    <name type="common">Dog</name>
    <name type="synonym">Canis familiaris</name>
    <dbReference type="NCBI Taxonomy" id="9615"/>
    <lineage>
        <taxon>Eukaryota</taxon>
        <taxon>Metazoa</taxon>
        <taxon>Chordata</taxon>
        <taxon>Craniata</taxon>
        <taxon>Vertebrata</taxon>
        <taxon>Euteleostomi</taxon>
        <taxon>Mammalia</taxon>
        <taxon>Eutheria</taxon>
        <taxon>Laurasiatheria</taxon>
        <taxon>Carnivora</taxon>
        <taxon>Caniformia</taxon>
        <taxon>Canidae</taxon>
        <taxon>Canis</taxon>
    </lineage>
</organism>
<keyword evidence="8" id="KW-0472">Membrane</keyword>
<evidence type="ECO:0000256" key="6">
    <source>
        <dbReference type="ARBA" id="ARBA00022859"/>
    </source>
</evidence>
<reference evidence="12 15" key="1">
    <citation type="journal article" date="2005" name="Nature">
        <title>Genome sequence, comparative analysis and haplotype structure of the domestic dog.</title>
        <authorList>
            <consortium name="Broad Sequencing Platform"/>
            <person name="Lindblad-Toh K."/>
            <person name="Wade C.M."/>
            <person name="Mikkelsen T.S."/>
            <person name="Karlsson E.K."/>
            <person name="Jaffe D.B."/>
            <person name="Kamal M."/>
            <person name="Clamp M."/>
            <person name="Chang J.L."/>
            <person name="Kulbokas E.J. III"/>
            <person name="Zody M.C."/>
            <person name="Mauceli E."/>
            <person name="Xie X."/>
            <person name="Breen M."/>
            <person name="Wayne R.K."/>
            <person name="Ostrander E.A."/>
            <person name="Ponting C.P."/>
            <person name="Galibert F."/>
            <person name="Smith D.R."/>
            <person name="DeJong P.J."/>
            <person name="Kirkness E."/>
            <person name="Alvarez P."/>
            <person name="Biagi T."/>
            <person name="Brockman W."/>
            <person name="Butler J."/>
            <person name="Chin C.W."/>
            <person name="Cook A."/>
            <person name="Cuff J."/>
            <person name="Daly M.J."/>
            <person name="DeCaprio D."/>
            <person name="Gnerre S."/>
            <person name="Grabherr M."/>
            <person name="Kellis M."/>
            <person name="Kleber M."/>
            <person name="Bardeleben C."/>
            <person name="Goodstadt L."/>
            <person name="Heger A."/>
            <person name="Hitte C."/>
            <person name="Kim L."/>
            <person name="Koepfli K.P."/>
            <person name="Parker H.G."/>
            <person name="Pollinger J.P."/>
            <person name="Searle S.M."/>
            <person name="Sutter N.B."/>
            <person name="Thomas R."/>
            <person name="Webber C."/>
            <person name="Baldwin J."/>
            <person name="Abebe A."/>
            <person name="Abouelleil A."/>
            <person name="Aftuck L."/>
            <person name="Ait-Zahra M."/>
            <person name="Aldredge T."/>
            <person name="Allen N."/>
            <person name="An P."/>
            <person name="Anderson S."/>
            <person name="Antoine C."/>
            <person name="Arachchi H."/>
            <person name="Aslam A."/>
            <person name="Ayotte L."/>
            <person name="Bachantsang P."/>
            <person name="Barry A."/>
            <person name="Bayul T."/>
            <person name="Benamara M."/>
            <person name="Berlin A."/>
            <person name="Bessette D."/>
            <person name="Blitshteyn B."/>
            <person name="Bloom T."/>
            <person name="Blye J."/>
            <person name="Boguslavskiy L."/>
            <person name="Bonnet C."/>
            <person name="Boukhgalter B."/>
            <person name="Brown A."/>
            <person name="Cahill P."/>
            <person name="Calixte N."/>
            <person name="Camarata J."/>
            <person name="Cheshatsang Y."/>
            <person name="Chu J."/>
            <person name="Citroen M."/>
            <person name="Collymore A."/>
            <person name="Cooke P."/>
            <person name="Dawoe T."/>
            <person name="Daza R."/>
            <person name="Decktor K."/>
            <person name="DeGray S."/>
            <person name="Dhargay N."/>
            <person name="Dooley K."/>
            <person name="Dooley K."/>
            <person name="Dorje P."/>
            <person name="Dorjee K."/>
            <person name="Dorris L."/>
            <person name="Duffey N."/>
            <person name="Dupes A."/>
            <person name="Egbiremolen O."/>
            <person name="Elong R."/>
            <person name="Falk J."/>
            <person name="Farina A."/>
            <person name="Faro S."/>
            <person name="Ferguson D."/>
            <person name="Ferreira P."/>
            <person name="Fisher S."/>
            <person name="FitzGerald M."/>
            <person name="Foley K."/>
            <person name="Foley C."/>
            <person name="Franke A."/>
            <person name="Friedrich D."/>
            <person name="Gage D."/>
            <person name="Garber M."/>
            <person name="Gearin G."/>
            <person name="Giannoukos G."/>
            <person name="Goode T."/>
            <person name="Goyette A."/>
            <person name="Graham J."/>
            <person name="Grandbois E."/>
            <person name="Gyaltsen K."/>
            <person name="Hafez N."/>
            <person name="Hagopian D."/>
            <person name="Hagos B."/>
            <person name="Hall J."/>
            <person name="Healy C."/>
            <person name="Hegarty R."/>
            <person name="Honan T."/>
            <person name="Horn A."/>
            <person name="Houde N."/>
            <person name="Hughes L."/>
            <person name="Hunnicutt L."/>
            <person name="Husby M."/>
            <person name="Jester B."/>
            <person name="Jones C."/>
            <person name="Kamat A."/>
            <person name="Kanga B."/>
            <person name="Kells C."/>
            <person name="Khazanovich D."/>
            <person name="Kieu A.C."/>
            <person name="Kisner P."/>
            <person name="Kumar M."/>
            <person name="Lance K."/>
            <person name="Landers T."/>
            <person name="Lara M."/>
            <person name="Lee W."/>
            <person name="Leger J.P."/>
            <person name="Lennon N."/>
            <person name="Leuper L."/>
            <person name="LeVine S."/>
            <person name="Liu J."/>
            <person name="Liu X."/>
            <person name="Lokyitsang Y."/>
            <person name="Lokyitsang T."/>
            <person name="Lui A."/>
            <person name="Macdonald J."/>
            <person name="Major J."/>
            <person name="Marabella R."/>
            <person name="Maru K."/>
            <person name="Matthews C."/>
            <person name="McDonough S."/>
            <person name="Mehta T."/>
            <person name="Meldrim J."/>
            <person name="Melnikov A."/>
            <person name="Meneus L."/>
            <person name="Mihalev A."/>
            <person name="Mihova T."/>
            <person name="Miller K."/>
            <person name="Mittelman R."/>
            <person name="Mlenga V."/>
            <person name="Mulrain L."/>
            <person name="Munson G."/>
            <person name="Navidi A."/>
            <person name="Naylor J."/>
            <person name="Nguyen T."/>
            <person name="Nguyen N."/>
            <person name="Nguyen C."/>
            <person name="Nguyen T."/>
            <person name="Nicol R."/>
            <person name="Norbu N."/>
            <person name="Norbu C."/>
            <person name="Novod N."/>
            <person name="Nyima T."/>
            <person name="Olandt P."/>
            <person name="O'Neill B."/>
            <person name="O'Neill K."/>
            <person name="Osman S."/>
            <person name="Oyono L."/>
            <person name="Patti C."/>
            <person name="Perrin D."/>
            <person name="Phunkhang P."/>
            <person name="Pierre F."/>
            <person name="Priest M."/>
            <person name="Rachupka A."/>
            <person name="Raghuraman S."/>
            <person name="Rameau R."/>
            <person name="Ray V."/>
            <person name="Raymond C."/>
            <person name="Rege F."/>
            <person name="Rise C."/>
            <person name="Rogers J."/>
            <person name="Rogov P."/>
            <person name="Sahalie J."/>
            <person name="Settipalli S."/>
            <person name="Sharpe T."/>
            <person name="Shea T."/>
            <person name="Sheehan M."/>
            <person name="Sherpa N."/>
            <person name="Shi J."/>
            <person name="Shih D."/>
            <person name="Sloan J."/>
            <person name="Smith C."/>
            <person name="Sparrow T."/>
            <person name="Stalker J."/>
            <person name="Stange-Thomann N."/>
            <person name="Stavropoulos S."/>
            <person name="Stone C."/>
            <person name="Stone S."/>
            <person name="Sykes S."/>
            <person name="Tchuinga P."/>
            <person name="Tenzing P."/>
            <person name="Tesfaye S."/>
            <person name="Thoulutsang D."/>
            <person name="Thoulutsang Y."/>
            <person name="Topham K."/>
            <person name="Topping I."/>
            <person name="Tsamla T."/>
            <person name="Vassiliev H."/>
            <person name="Venkataraman V."/>
            <person name="Vo A."/>
            <person name="Wangchuk T."/>
            <person name="Wangdi T."/>
            <person name="Weiand M."/>
            <person name="Wilkinson J."/>
            <person name="Wilson A."/>
            <person name="Yadav S."/>
            <person name="Yang S."/>
            <person name="Yang X."/>
            <person name="Young G."/>
            <person name="Yu Q."/>
            <person name="Zainoun J."/>
            <person name="Zembek L."/>
            <person name="Zimmer A."/>
            <person name="Lander E.S."/>
        </authorList>
    </citation>
    <scope>NUCLEOTIDE SEQUENCE [LARGE SCALE GENOMIC DNA]</scope>
    <source>
        <strain evidence="12">Boxer</strain>
    </source>
</reference>
<dbReference type="GO" id="GO:0045087">
    <property type="term" value="P:innate immune response"/>
    <property type="evidence" value="ECO:0007669"/>
    <property type="project" value="UniProtKB-KW"/>
</dbReference>
<evidence type="ECO:0000313" key="13">
    <source>
        <dbReference type="Ensembl" id="ENSCAFP00030028615.1"/>
    </source>
</evidence>
<feature type="compositionally biased region" description="Polar residues" evidence="11">
    <location>
        <begin position="58"/>
        <end position="68"/>
    </location>
</feature>
<dbReference type="Proteomes" id="UP000002254">
    <property type="component" value="Chromosome X"/>
</dbReference>
<accession>A0A8P0SX57</accession>
<evidence type="ECO:0000256" key="11">
    <source>
        <dbReference type="SAM" id="MobiDB-lite"/>
    </source>
</evidence>
<keyword evidence="3" id="KW-0399">Innate immunity</keyword>
<evidence type="ECO:0000313" key="14">
    <source>
        <dbReference type="Ensembl" id="ENSCAFP00040015782.1"/>
    </source>
</evidence>
<dbReference type="Ensembl" id="ENSCAFT00040018179.1">
    <property type="protein sequence ID" value="ENSCAFP00040015782.1"/>
    <property type="gene ID" value="ENSCAFG00040009806.1"/>
</dbReference>
<evidence type="ECO:0000256" key="7">
    <source>
        <dbReference type="ARBA" id="ARBA00022989"/>
    </source>
</evidence>
<reference evidence="13" key="3">
    <citation type="submission" date="2019-03" db="EMBL/GenBank/DDBJ databases">
        <authorList>
            <person name="Warren W.C."/>
            <person name="Johnson G.S."/>
        </authorList>
    </citation>
    <scope>NUCLEOTIDE SEQUENCE [LARGE SCALE GENOMIC DNA]</scope>
    <source>
        <strain evidence="13">Basenji</strain>
    </source>
</reference>
<evidence type="ECO:0000256" key="2">
    <source>
        <dbReference type="ARBA" id="ARBA00009907"/>
    </source>
</evidence>
<reference evidence="14" key="4">
    <citation type="submission" date="2025-05" db="UniProtKB">
        <authorList>
            <consortium name="Ensembl"/>
        </authorList>
    </citation>
    <scope>IDENTIFICATION</scope>
</reference>
<dbReference type="AlphaFoldDB" id="A0A8C0S4R3"/>
<evidence type="ECO:0000256" key="4">
    <source>
        <dbReference type="ARBA" id="ARBA00022692"/>
    </source>
</evidence>
<accession>A0A8C0S4R3</accession>
<dbReference type="Ensembl" id="ENSCAFT00030032799.1">
    <property type="protein sequence ID" value="ENSCAFP00030028615.1"/>
    <property type="gene ID" value="ENSCAFG00030017803.1"/>
</dbReference>
<sequence>MFSPAFWDFRKGYVIVLQFATSFSHPLTQSAIIGHCDVKAITRLIAIFLELHHLESPTDLSQSSNSEDNGPRDPDSSLASVGGV</sequence>
<name>A0A8C0S4R3_CANLF</name>
<dbReference type="PANTHER" id="PTHR31837">
    <property type="entry name" value="CYTOCHROME B-245 CHAPERONE 1"/>
    <property type="match status" value="1"/>
</dbReference>
<evidence type="ECO:0000256" key="1">
    <source>
        <dbReference type="ARBA" id="ARBA00004389"/>
    </source>
</evidence>
<dbReference type="Pfam" id="PF15169">
    <property type="entry name" value="Cybc1_Eros"/>
    <property type="match status" value="1"/>
</dbReference>
<dbReference type="PANTHER" id="PTHR31837:SF3">
    <property type="entry name" value="CYTOCHROME B-245 CHAPERONE 1"/>
    <property type="match status" value="1"/>
</dbReference>
<keyword evidence="6" id="KW-0391">Immunity</keyword>
<reference evidence="14" key="2">
    <citation type="submission" date="2018-10" db="EMBL/GenBank/DDBJ databases">
        <title>De novo assembly of a Great Dane genome.</title>
        <authorList>
            <person name="Kidd J.M."/>
            <person name="Pendleton A.L."/>
            <person name="Shen F."/>
            <person name="Emery S."/>
        </authorList>
    </citation>
    <scope>NUCLEOTIDE SEQUENCE [LARGE SCALE GENOMIC DNA]</scope>
    <source>
        <strain evidence="14">Great Dane</strain>
    </source>
</reference>
<dbReference type="Ensembl" id="ENSCAFT00000064257.2">
    <property type="protein sequence ID" value="ENSCAFP00000043977.1"/>
    <property type="gene ID" value="ENSCAFG00000050053.2"/>
</dbReference>
<evidence type="ECO:0000256" key="8">
    <source>
        <dbReference type="ARBA" id="ARBA00023136"/>
    </source>
</evidence>
<keyword evidence="7" id="KW-1133">Transmembrane helix</keyword>
<dbReference type="GO" id="GO:0005789">
    <property type="term" value="C:endoplasmic reticulum membrane"/>
    <property type="evidence" value="ECO:0007669"/>
    <property type="project" value="UniProtKB-SubCell"/>
</dbReference>
<evidence type="ECO:0000313" key="15">
    <source>
        <dbReference type="Proteomes" id="UP000002254"/>
    </source>
</evidence>
<feature type="region of interest" description="Disordered" evidence="11">
    <location>
        <begin position="57"/>
        <end position="84"/>
    </location>
</feature>
<evidence type="ECO:0000313" key="12">
    <source>
        <dbReference type="Ensembl" id="ENSCAFP00000043977.1"/>
    </source>
</evidence>
<comment type="similarity">
    <text evidence="2">Belongs to the CYBC1 family.</text>
</comment>
<evidence type="ECO:0000256" key="5">
    <source>
        <dbReference type="ARBA" id="ARBA00022824"/>
    </source>
</evidence>
<proteinExistence type="inferred from homology"/>
<protein>
    <recommendedName>
        <fullName evidence="10">Essential for reactive oxygen species protein</fullName>
    </recommendedName>
</protein>
<dbReference type="Proteomes" id="UP000694429">
    <property type="component" value="Chromosome X"/>
</dbReference>
<dbReference type="InterPro" id="IPR027846">
    <property type="entry name" value="Cybc1"/>
</dbReference>
<evidence type="ECO:0000313" key="16">
    <source>
        <dbReference type="Proteomes" id="UP000694542"/>
    </source>
</evidence>
<keyword evidence="5" id="KW-0256">Endoplasmic reticulum</keyword>
<keyword evidence="9" id="KW-0143">Chaperone</keyword>
<keyword evidence="4" id="KW-0812">Transmembrane</keyword>